<evidence type="ECO:0000313" key="1">
    <source>
        <dbReference type="EMBL" id="QCP36472.1"/>
    </source>
</evidence>
<keyword evidence="2" id="KW-1185">Reference proteome</keyword>
<gene>
    <name evidence="1" type="ORF">AR1Y2_3018</name>
</gene>
<reference evidence="1 2" key="1">
    <citation type="submission" date="2019-05" db="EMBL/GenBank/DDBJ databases">
        <title>Complete genome sequencing of Anaerostipes rhamnosivorans.</title>
        <authorList>
            <person name="Bui T.P.N."/>
            <person name="de Vos W.M."/>
        </authorList>
    </citation>
    <scope>NUCLEOTIDE SEQUENCE [LARGE SCALE GENOMIC DNA]</scope>
    <source>
        <strain evidence="1 2">1y2</strain>
    </source>
</reference>
<dbReference type="EMBL" id="CP040058">
    <property type="protein sequence ID" value="QCP36472.1"/>
    <property type="molecule type" value="Genomic_DNA"/>
</dbReference>
<evidence type="ECO:0000313" key="2">
    <source>
        <dbReference type="Proteomes" id="UP000298653"/>
    </source>
</evidence>
<dbReference type="KEGG" id="arf:AR1Y2_3018"/>
<proteinExistence type="predicted"/>
<organism evidence="1 2">
    <name type="scientific">Anaerostipes rhamnosivorans</name>
    <dbReference type="NCBI Taxonomy" id="1229621"/>
    <lineage>
        <taxon>Bacteria</taxon>
        <taxon>Bacillati</taxon>
        <taxon>Bacillota</taxon>
        <taxon>Clostridia</taxon>
        <taxon>Lachnospirales</taxon>
        <taxon>Lachnospiraceae</taxon>
        <taxon>Anaerostipes</taxon>
    </lineage>
</organism>
<protein>
    <submittedName>
        <fullName evidence="1">Uncharacterized protein</fullName>
    </submittedName>
</protein>
<dbReference type="AlphaFoldDB" id="A0A4P8IF13"/>
<name>A0A4P8IF13_9FIRM</name>
<sequence>MASAISAKLNGFVSVKQDLRWVAQRHKNVPDIINAQTKDQQIQKLVSPGKELEETKCSNGSGKNSRQRHLYEKMRWLI</sequence>
<dbReference type="Proteomes" id="UP000298653">
    <property type="component" value="Chromosome"/>
</dbReference>
<accession>A0A4P8IF13</accession>